<dbReference type="InterPro" id="IPR003593">
    <property type="entry name" value="AAA+_ATPase"/>
</dbReference>
<dbReference type="PANTHER" id="PTHR42781:SF4">
    <property type="entry name" value="SPERMIDINE_PUTRESCINE IMPORT ATP-BINDING PROTEIN POTA"/>
    <property type="match status" value="1"/>
</dbReference>
<dbReference type="InterPro" id="IPR017871">
    <property type="entry name" value="ABC_transporter-like_CS"/>
</dbReference>
<dbReference type="Pfam" id="PF00005">
    <property type="entry name" value="ABC_tran"/>
    <property type="match status" value="1"/>
</dbReference>
<accession>A0A315XTZ4</accession>
<keyword evidence="5" id="KW-1278">Translocase</keyword>
<keyword evidence="3" id="KW-0547">Nucleotide-binding</keyword>
<dbReference type="InterPro" id="IPR013611">
    <property type="entry name" value="Transp-assoc_OB_typ2"/>
</dbReference>
<dbReference type="RefSeq" id="WP_109727711.1">
    <property type="nucleotide sequence ID" value="NZ_CACYST010000053.1"/>
</dbReference>
<proteinExistence type="predicted"/>
<evidence type="ECO:0000259" key="7">
    <source>
        <dbReference type="PROSITE" id="PS50893"/>
    </source>
</evidence>
<protein>
    <submittedName>
        <fullName evidence="8">Spermidine/putrescine transport system ATP-binding protein</fullName>
    </submittedName>
</protein>
<dbReference type="EMBL" id="QGDI01000014">
    <property type="protein sequence ID" value="PWJ10386.1"/>
    <property type="molecule type" value="Genomic_DNA"/>
</dbReference>
<organism evidence="8 9">
    <name type="scientific">Ruminococcus flavefaciens</name>
    <dbReference type="NCBI Taxonomy" id="1265"/>
    <lineage>
        <taxon>Bacteria</taxon>
        <taxon>Bacillati</taxon>
        <taxon>Bacillota</taxon>
        <taxon>Clostridia</taxon>
        <taxon>Eubacteriales</taxon>
        <taxon>Oscillospiraceae</taxon>
        <taxon>Ruminococcus</taxon>
    </lineage>
</organism>
<dbReference type="PROSITE" id="PS50893">
    <property type="entry name" value="ABC_TRANSPORTER_2"/>
    <property type="match status" value="1"/>
</dbReference>
<reference evidence="8 9" key="1">
    <citation type="submission" date="2018-05" db="EMBL/GenBank/DDBJ databases">
        <title>The Hungate 1000. A catalogue of reference genomes from the rumen microbiome.</title>
        <authorList>
            <person name="Kelly W."/>
        </authorList>
    </citation>
    <scope>NUCLEOTIDE SEQUENCE [LARGE SCALE GENOMIC DNA]</scope>
    <source>
        <strain evidence="8 9">SAb67</strain>
    </source>
</reference>
<evidence type="ECO:0000256" key="5">
    <source>
        <dbReference type="ARBA" id="ARBA00022967"/>
    </source>
</evidence>
<feature type="domain" description="ABC transporter" evidence="7">
    <location>
        <begin position="5"/>
        <end position="236"/>
    </location>
</feature>
<keyword evidence="1" id="KW-0813">Transport</keyword>
<dbReference type="PROSITE" id="PS00211">
    <property type="entry name" value="ABC_TRANSPORTER_1"/>
    <property type="match status" value="1"/>
</dbReference>
<dbReference type="InterPro" id="IPR008995">
    <property type="entry name" value="Mo/tungstate-bd_C_term_dom"/>
</dbReference>
<dbReference type="InterPro" id="IPR050093">
    <property type="entry name" value="ABC_SmlMolc_Importer"/>
</dbReference>
<dbReference type="SMART" id="SM00382">
    <property type="entry name" value="AAA"/>
    <property type="match status" value="1"/>
</dbReference>
<dbReference type="OrthoDB" id="9802264at2"/>
<dbReference type="GO" id="GO:0043190">
    <property type="term" value="C:ATP-binding cassette (ABC) transporter complex"/>
    <property type="evidence" value="ECO:0007669"/>
    <property type="project" value="InterPro"/>
</dbReference>
<keyword evidence="6" id="KW-0472">Membrane</keyword>
<dbReference type="GO" id="GO:0016887">
    <property type="term" value="F:ATP hydrolysis activity"/>
    <property type="evidence" value="ECO:0007669"/>
    <property type="project" value="InterPro"/>
</dbReference>
<name>A0A315XTZ4_RUMFL</name>
<evidence type="ECO:0000256" key="4">
    <source>
        <dbReference type="ARBA" id="ARBA00022840"/>
    </source>
</evidence>
<dbReference type="Pfam" id="PF08402">
    <property type="entry name" value="TOBE_2"/>
    <property type="match status" value="1"/>
</dbReference>
<keyword evidence="2" id="KW-1003">Cell membrane</keyword>
<dbReference type="Proteomes" id="UP000245720">
    <property type="component" value="Unassembled WGS sequence"/>
</dbReference>
<dbReference type="SUPFAM" id="SSF52540">
    <property type="entry name" value="P-loop containing nucleoside triphosphate hydrolases"/>
    <property type="match status" value="1"/>
</dbReference>
<keyword evidence="4 8" id="KW-0067">ATP-binding</keyword>
<dbReference type="NCBIfam" id="NF043075">
    <property type="entry name" value="MMSYN1_0197"/>
    <property type="match status" value="1"/>
</dbReference>
<evidence type="ECO:0000256" key="3">
    <source>
        <dbReference type="ARBA" id="ARBA00022741"/>
    </source>
</evidence>
<dbReference type="Gene3D" id="2.40.50.100">
    <property type="match status" value="1"/>
</dbReference>
<dbReference type="InterPro" id="IPR017879">
    <property type="entry name" value="PotA_ATP-bd"/>
</dbReference>
<evidence type="ECO:0000313" key="9">
    <source>
        <dbReference type="Proteomes" id="UP000245720"/>
    </source>
</evidence>
<evidence type="ECO:0000256" key="1">
    <source>
        <dbReference type="ARBA" id="ARBA00022448"/>
    </source>
</evidence>
<sequence length="350" mass="39493">MENIVSLKDIIVEFEEGERILKNISLDIKDKEFVTFLGPSGCGKTTTLRIIAGFLEPTSGDVFFDGKRINGVPPHKRNVNTVFQRYALFPHLNVYENIAFGLRVKNTPEKEIVKRVGEMLELVNLMGFEKRSINRLSGGQQQRVAIARALVNHPKVLLLDEPLGALDLKLRKEMQIELRRIQQELELTFVYVTHDQEEALTMSDSIVVMNNGYIQQIGSPTDIYNEPVNAFVADFIGESNIVNGCMPEDCVVEFTGRRFECVDKGFDPNETVDVVIRPEDVKVIPAEKAKLTGIVESVVFKGVHYEMIVDGVDHKWVIHSTKAEPVGQMIGMTFDPFDIHIMKKTEDSAE</sequence>
<evidence type="ECO:0000256" key="6">
    <source>
        <dbReference type="ARBA" id="ARBA00023136"/>
    </source>
</evidence>
<dbReference type="Gene3D" id="3.40.50.300">
    <property type="entry name" value="P-loop containing nucleotide triphosphate hydrolases"/>
    <property type="match status" value="1"/>
</dbReference>
<dbReference type="CDD" id="cd03300">
    <property type="entry name" value="ABC_PotA_N"/>
    <property type="match status" value="1"/>
</dbReference>
<dbReference type="InterPro" id="IPR003439">
    <property type="entry name" value="ABC_transporter-like_ATP-bd"/>
</dbReference>
<evidence type="ECO:0000313" key="8">
    <source>
        <dbReference type="EMBL" id="PWJ10386.1"/>
    </source>
</evidence>
<dbReference type="SUPFAM" id="SSF50331">
    <property type="entry name" value="MOP-like"/>
    <property type="match status" value="1"/>
</dbReference>
<dbReference type="PANTHER" id="PTHR42781">
    <property type="entry name" value="SPERMIDINE/PUTRESCINE IMPORT ATP-BINDING PROTEIN POTA"/>
    <property type="match status" value="1"/>
</dbReference>
<gene>
    <name evidence="8" type="ORF">IE37_03024</name>
</gene>
<dbReference type="InterPro" id="IPR027417">
    <property type="entry name" value="P-loop_NTPase"/>
</dbReference>
<comment type="caution">
    <text evidence="8">The sequence shown here is derived from an EMBL/GenBank/DDBJ whole genome shotgun (WGS) entry which is preliminary data.</text>
</comment>
<evidence type="ECO:0000256" key="2">
    <source>
        <dbReference type="ARBA" id="ARBA00022475"/>
    </source>
</evidence>
<dbReference type="GO" id="GO:0005524">
    <property type="term" value="F:ATP binding"/>
    <property type="evidence" value="ECO:0007669"/>
    <property type="project" value="UniProtKB-KW"/>
</dbReference>
<dbReference type="GO" id="GO:0015594">
    <property type="term" value="F:ABC-type putrescine transporter activity"/>
    <property type="evidence" value="ECO:0007669"/>
    <property type="project" value="InterPro"/>
</dbReference>
<dbReference type="FunFam" id="3.40.50.300:FF:000042">
    <property type="entry name" value="Maltose/maltodextrin ABC transporter, ATP-binding protein"/>
    <property type="match status" value="1"/>
</dbReference>
<dbReference type="AlphaFoldDB" id="A0A315XTZ4"/>